<dbReference type="InterPro" id="IPR020471">
    <property type="entry name" value="AKR"/>
</dbReference>
<organism evidence="5">
    <name type="scientific">uncultured Dysgonomonas sp</name>
    <dbReference type="NCBI Taxonomy" id="206096"/>
    <lineage>
        <taxon>Bacteria</taxon>
        <taxon>Pseudomonadati</taxon>
        <taxon>Bacteroidota</taxon>
        <taxon>Bacteroidia</taxon>
        <taxon>Bacteroidales</taxon>
        <taxon>Dysgonomonadaceae</taxon>
        <taxon>Dysgonomonas</taxon>
        <taxon>environmental samples</taxon>
    </lineage>
</organism>
<dbReference type="GO" id="GO:0016491">
    <property type="term" value="F:oxidoreductase activity"/>
    <property type="evidence" value="ECO:0007669"/>
    <property type="project" value="InterPro"/>
</dbReference>
<keyword evidence="1" id="KW-0479">Metal-binding</keyword>
<dbReference type="PROSITE" id="PS51379">
    <property type="entry name" value="4FE4S_FER_2"/>
    <property type="match status" value="1"/>
</dbReference>
<dbReference type="InterPro" id="IPR019546">
    <property type="entry name" value="TAT_signal_bac_arc"/>
</dbReference>
<name>A0A212IWC6_9BACT</name>
<evidence type="ECO:0000256" key="1">
    <source>
        <dbReference type="ARBA" id="ARBA00022723"/>
    </source>
</evidence>
<evidence type="ECO:0000256" key="3">
    <source>
        <dbReference type="ARBA" id="ARBA00023014"/>
    </source>
</evidence>
<dbReference type="PRINTS" id="PR00069">
    <property type="entry name" value="ALDKETRDTASE"/>
</dbReference>
<feature type="domain" description="4Fe-4S ferredoxin-type" evidence="4">
    <location>
        <begin position="351"/>
        <end position="379"/>
    </location>
</feature>
<dbReference type="GO" id="GO:0051536">
    <property type="term" value="F:iron-sulfur cluster binding"/>
    <property type="evidence" value="ECO:0007669"/>
    <property type="project" value="UniProtKB-KW"/>
</dbReference>
<dbReference type="InterPro" id="IPR036812">
    <property type="entry name" value="NAD(P)_OxRdtase_dom_sf"/>
</dbReference>
<dbReference type="PROSITE" id="PS00198">
    <property type="entry name" value="4FE4S_FER_1"/>
    <property type="match status" value="1"/>
</dbReference>
<keyword evidence="2" id="KW-0408">Iron</keyword>
<dbReference type="EMBL" id="FLUM01000001">
    <property type="protein sequence ID" value="SBV91470.1"/>
    <property type="molecule type" value="Genomic_DNA"/>
</dbReference>
<dbReference type="Pfam" id="PF13534">
    <property type="entry name" value="Fer4_17"/>
    <property type="match status" value="1"/>
</dbReference>
<dbReference type="PANTHER" id="PTHR43312">
    <property type="entry name" value="D-THREO-ALDOSE 1-DEHYDROGENASE"/>
    <property type="match status" value="1"/>
</dbReference>
<dbReference type="PROSITE" id="PS51318">
    <property type="entry name" value="TAT"/>
    <property type="match status" value="1"/>
</dbReference>
<keyword evidence="3" id="KW-0411">Iron-sulfur</keyword>
<dbReference type="SUPFAM" id="SSF46548">
    <property type="entry name" value="alpha-helical ferredoxin"/>
    <property type="match status" value="1"/>
</dbReference>
<dbReference type="SUPFAM" id="SSF51430">
    <property type="entry name" value="NAD(P)-linked oxidoreductase"/>
    <property type="match status" value="1"/>
</dbReference>
<evidence type="ECO:0000256" key="2">
    <source>
        <dbReference type="ARBA" id="ARBA00023004"/>
    </source>
</evidence>
<proteinExistence type="predicted"/>
<sequence length="395" mass="44169">MKKKGVNRRDFLRFSATMGAGALIVPGTTASTLSKTTKAKMDEIPMRTLGRTGVKLPILSMGVMRADNPNVVRAAYNSGIFHFDTAHGYQNGRNEEMLGNFFEGKPRESYFLGTKIKIDYPLKPDFEQDLNTKLELSLKRLKMEYVDIFYAHAYSDVEEVLDQRIIEALSKIKEEGKARFIGFSTHAHKPELIDAAIKAGIYDVLLISYNFKLNNLKETQEAIKRASEAGIGIVAMKTMTGGVEDADGKKKINAQACLKWAWENEHITTAIPGFSNYDEFDECLAAAQNPQLTTGEQEYLAALCNKEMMFCQQCNKCVAQCTEHLPIPDIMRAYMYTYGYKYSQLSKETLTVLNLEENVCSGCNSCTVDCPSGFNVSQKIAAIIPVMHVPNEFLT</sequence>
<dbReference type="InterPro" id="IPR053135">
    <property type="entry name" value="AKR2_Oxidoreductase"/>
</dbReference>
<gene>
    <name evidence="5" type="ORF">KL86DYS1_10348</name>
</gene>
<dbReference type="Gene3D" id="3.20.20.100">
    <property type="entry name" value="NADP-dependent oxidoreductase domain"/>
    <property type="match status" value="1"/>
</dbReference>
<reference evidence="5" key="1">
    <citation type="submission" date="2016-04" db="EMBL/GenBank/DDBJ databases">
        <authorList>
            <person name="Evans L.H."/>
            <person name="Alamgir A."/>
            <person name="Owens N."/>
            <person name="Weber N.D."/>
            <person name="Virtaneva K."/>
            <person name="Barbian K."/>
            <person name="Babar A."/>
            <person name="Rosenke K."/>
        </authorList>
    </citation>
    <scope>NUCLEOTIDE SEQUENCE</scope>
    <source>
        <strain evidence="5">86-1</strain>
    </source>
</reference>
<evidence type="ECO:0000259" key="4">
    <source>
        <dbReference type="PROSITE" id="PS51379"/>
    </source>
</evidence>
<evidence type="ECO:0000313" key="5">
    <source>
        <dbReference type="EMBL" id="SBV91470.1"/>
    </source>
</evidence>
<dbReference type="InterPro" id="IPR023210">
    <property type="entry name" value="NADP_OxRdtase_dom"/>
</dbReference>
<dbReference type="InterPro" id="IPR006311">
    <property type="entry name" value="TAT_signal"/>
</dbReference>
<dbReference type="CDD" id="cd19105">
    <property type="entry name" value="AKR_unchar"/>
    <property type="match status" value="1"/>
</dbReference>
<dbReference type="RefSeq" id="WP_296938253.1">
    <property type="nucleotide sequence ID" value="NZ_LT599032.1"/>
</dbReference>
<dbReference type="InterPro" id="IPR017900">
    <property type="entry name" value="4Fe4S_Fe_S_CS"/>
</dbReference>
<dbReference type="PANTHER" id="PTHR43312:SF1">
    <property type="entry name" value="NADP-DEPENDENT OXIDOREDUCTASE DOMAIN-CONTAINING PROTEIN"/>
    <property type="match status" value="1"/>
</dbReference>
<dbReference type="InterPro" id="IPR017896">
    <property type="entry name" value="4Fe4S_Fe-S-bd"/>
</dbReference>
<dbReference type="Pfam" id="PF00248">
    <property type="entry name" value="Aldo_ket_red"/>
    <property type="match status" value="1"/>
</dbReference>
<dbReference type="GO" id="GO:0046872">
    <property type="term" value="F:metal ion binding"/>
    <property type="evidence" value="ECO:0007669"/>
    <property type="project" value="UniProtKB-KW"/>
</dbReference>
<protein>
    <recommendedName>
        <fullName evidence="4">4Fe-4S ferredoxin-type domain-containing protein</fullName>
    </recommendedName>
</protein>
<accession>A0A212IWC6</accession>
<dbReference type="NCBIfam" id="TIGR01409">
    <property type="entry name" value="TAT_signal_seq"/>
    <property type="match status" value="1"/>
</dbReference>
<dbReference type="AlphaFoldDB" id="A0A212IWC6"/>